<evidence type="ECO:0000259" key="4">
    <source>
        <dbReference type="PROSITE" id="PS01124"/>
    </source>
</evidence>
<dbReference type="EMBL" id="LYPA01000065">
    <property type="protein sequence ID" value="OBR64193.1"/>
    <property type="molecule type" value="Genomic_DNA"/>
</dbReference>
<dbReference type="InterPro" id="IPR018060">
    <property type="entry name" value="HTH_AraC"/>
</dbReference>
<name>A0A1A5YF30_9BACL</name>
<dbReference type="Pfam" id="PF12833">
    <property type="entry name" value="HTH_18"/>
    <property type="match status" value="1"/>
</dbReference>
<dbReference type="GO" id="GO:0003700">
    <property type="term" value="F:DNA-binding transcription factor activity"/>
    <property type="evidence" value="ECO:0007669"/>
    <property type="project" value="InterPro"/>
</dbReference>
<keyword evidence="2" id="KW-0238">DNA-binding</keyword>
<protein>
    <recommendedName>
        <fullName evidence="4">HTH araC/xylS-type domain-containing protein</fullName>
    </recommendedName>
</protein>
<feature type="domain" description="HTH araC/xylS-type" evidence="4">
    <location>
        <begin position="147"/>
        <end position="244"/>
    </location>
</feature>
<dbReference type="RefSeq" id="WP_068684619.1">
    <property type="nucleotide sequence ID" value="NZ_LYPA01000065.1"/>
</dbReference>
<dbReference type="AlphaFoldDB" id="A0A1A5YF30"/>
<dbReference type="InterPro" id="IPR009057">
    <property type="entry name" value="Homeodomain-like_sf"/>
</dbReference>
<evidence type="ECO:0000256" key="3">
    <source>
        <dbReference type="ARBA" id="ARBA00023163"/>
    </source>
</evidence>
<proteinExistence type="predicted"/>
<dbReference type="PANTHER" id="PTHR43280:SF2">
    <property type="entry name" value="HTH-TYPE TRANSCRIPTIONAL REGULATOR EXSA"/>
    <property type="match status" value="1"/>
</dbReference>
<accession>A0A1A5YF30</accession>
<keyword evidence="6" id="KW-1185">Reference proteome</keyword>
<organism evidence="5 6">
    <name type="scientific">Paenibacillus oryzae</name>
    <dbReference type="NCBI Taxonomy" id="1844972"/>
    <lineage>
        <taxon>Bacteria</taxon>
        <taxon>Bacillati</taxon>
        <taxon>Bacillota</taxon>
        <taxon>Bacilli</taxon>
        <taxon>Bacillales</taxon>
        <taxon>Paenibacillaceae</taxon>
        <taxon>Paenibacillus</taxon>
    </lineage>
</organism>
<dbReference type="GO" id="GO:0043565">
    <property type="term" value="F:sequence-specific DNA binding"/>
    <property type="evidence" value="ECO:0007669"/>
    <property type="project" value="InterPro"/>
</dbReference>
<dbReference type="Proteomes" id="UP000092024">
    <property type="component" value="Unassembled WGS sequence"/>
</dbReference>
<gene>
    <name evidence="5" type="ORF">A7K91_11720</name>
</gene>
<dbReference type="PROSITE" id="PS01124">
    <property type="entry name" value="HTH_ARAC_FAMILY_2"/>
    <property type="match status" value="1"/>
</dbReference>
<evidence type="ECO:0000256" key="2">
    <source>
        <dbReference type="ARBA" id="ARBA00023125"/>
    </source>
</evidence>
<dbReference type="OrthoDB" id="9803764at2"/>
<dbReference type="STRING" id="1844972.A7K91_11720"/>
<evidence type="ECO:0000313" key="6">
    <source>
        <dbReference type="Proteomes" id="UP000092024"/>
    </source>
</evidence>
<sequence length="258" mass="28019">MMKLYGAEHHLMVVSDVIDAEEHAHSFVQAAISLDSAFQIEVEGQPISCCGIVLQSNVVHRLGGAGHPLLMLLMDSTSDLAASFKEIIGPNKYGLIPPELAKAAAGFAVKHLSDIEDGTSYLTFLEQLLEQLNVHYIQPVIADERVGELIQLIKDCTGSEHSVGLYAGQIGLSDSRLSHLFKENTGISLSGYILLHKLQKACYLIFRGVSITDAAMSAGFDSPSHFANASKRLLGMTAKDIRKDSDFLQVSCLHEIVQ</sequence>
<reference evidence="5 6" key="1">
    <citation type="submission" date="2016-05" db="EMBL/GenBank/DDBJ databases">
        <title>Paenibacillus oryzae. sp. nov., isolated from the rice root.</title>
        <authorList>
            <person name="Zhang J."/>
            <person name="Zhang X."/>
        </authorList>
    </citation>
    <scope>NUCLEOTIDE SEQUENCE [LARGE SCALE GENOMIC DNA]</scope>
    <source>
        <strain evidence="5 6">1DrF-4</strain>
    </source>
</reference>
<dbReference type="PANTHER" id="PTHR43280">
    <property type="entry name" value="ARAC-FAMILY TRANSCRIPTIONAL REGULATOR"/>
    <property type="match status" value="1"/>
</dbReference>
<evidence type="ECO:0000256" key="1">
    <source>
        <dbReference type="ARBA" id="ARBA00023015"/>
    </source>
</evidence>
<comment type="caution">
    <text evidence="5">The sequence shown here is derived from an EMBL/GenBank/DDBJ whole genome shotgun (WGS) entry which is preliminary data.</text>
</comment>
<keyword evidence="3" id="KW-0804">Transcription</keyword>
<evidence type="ECO:0000313" key="5">
    <source>
        <dbReference type="EMBL" id="OBR64193.1"/>
    </source>
</evidence>
<dbReference type="SMART" id="SM00342">
    <property type="entry name" value="HTH_ARAC"/>
    <property type="match status" value="1"/>
</dbReference>
<keyword evidence="1" id="KW-0805">Transcription regulation</keyword>
<dbReference type="Gene3D" id="1.10.10.60">
    <property type="entry name" value="Homeodomain-like"/>
    <property type="match status" value="1"/>
</dbReference>
<dbReference type="SUPFAM" id="SSF46689">
    <property type="entry name" value="Homeodomain-like"/>
    <property type="match status" value="1"/>
</dbReference>